<evidence type="ECO:0000256" key="2">
    <source>
        <dbReference type="ARBA" id="ARBA00023026"/>
    </source>
</evidence>
<feature type="chain" id="PRO_5046379436" description="LysM domain-containing protein" evidence="3">
    <location>
        <begin position="20"/>
        <end position="188"/>
    </location>
</feature>
<dbReference type="InterPro" id="IPR018392">
    <property type="entry name" value="LysM"/>
</dbReference>
<evidence type="ECO:0000256" key="1">
    <source>
        <dbReference type="ARBA" id="ARBA00022669"/>
    </source>
</evidence>
<dbReference type="PANTHER" id="PTHR34997">
    <property type="entry name" value="AM15"/>
    <property type="match status" value="1"/>
</dbReference>
<evidence type="ECO:0000313" key="6">
    <source>
        <dbReference type="Proteomes" id="UP000774617"/>
    </source>
</evidence>
<dbReference type="Proteomes" id="UP000774617">
    <property type="component" value="Unassembled WGS sequence"/>
</dbReference>
<comment type="caution">
    <text evidence="5">The sequence shown here is derived from an EMBL/GenBank/DDBJ whole genome shotgun (WGS) entry which is preliminary data.</text>
</comment>
<evidence type="ECO:0000259" key="4">
    <source>
        <dbReference type="PROSITE" id="PS51782"/>
    </source>
</evidence>
<dbReference type="InterPro" id="IPR036779">
    <property type="entry name" value="LysM_dom_sf"/>
</dbReference>
<evidence type="ECO:0000313" key="5">
    <source>
        <dbReference type="EMBL" id="KAH7042001.1"/>
    </source>
</evidence>
<gene>
    <name evidence="5" type="ORF">B0J12DRAFT_712860</name>
</gene>
<name>A0ABQ8G174_9PEZI</name>
<dbReference type="CDD" id="cd00118">
    <property type="entry name" value="LysM"/>
    <property type="match status" value="1"/>
</dbReference>
<dbReference type="PANTHER" id="PTHR34997:SF1">
    <property type="entry name" value="PEPTIDOGLYCAN-BINDING LYSIN DOMAIN"/>
    <property type="match status" value="1"/>
</dbReference>
<dbReference type="Gene3D" id="3.10.350.10">
    <property type="entry name" value="LysM domain"/>
    <property type="match status" value="2"/>
</dbReference>
<keyword evidence="1" id="KW-0147">Chitin-binding</keyword>
<feature type="signal peptide" evidence="3">
    <location>
        <begin position="1"/>
        <end position="19"/>
    </location>
</feature>
<feature type="domain" description="LysM" evidence="4">
    <location>
        <begin position="59"/>
        <end position="106"/>
    </location>
</feature>
<protein>
    <recommendedName>
        <fullName evidence="4">LysM domain-containing protein</fullName>
    </recommendedName>
</protein>
<dbReference type="PROSITE" id="PS51782">
    <property type="entry name" value="LYSM"/>
    <property type="match status" value="1"/>
</dbReference>
<reference evidence="5 6" key="1">
    <citation type="journal article" date="2021" name="Nat. Commun.">
        <title>Genetic determinants of endophytism in the Arabidopsis root mycobiome.</title>
        <authorList>
            <person name="Mesny F."/>
            <person name="Miyauchi S."/>
            <person name="Thiergart T."/>
            <person name="Pickel B."/>
            <person name="Atanasova L."/>
            <person name="Karlsson M."/>
            <person name="Huettel B."/>
            <person name="Barry K.W."/>
            <person name="Haridas S."/>
            <person name="Chen C."/>
            <person name="Bauer D."/>
            <person name="Andreopoulos W."/>
            <person name="Pangilinan J."/>
            <person name="LaButti K."/>
            <person name="Riley R."/>
            <person name="Lipzen A."/>
            <person name="Clum A."/>
            <person name="Drula E."/>
            <person name="Henrissat B."/>
            <person name="Kohler A."/>
            <person name="Grigoriev I.V."/>
            <person name="Martin F.M."/>
            <person name="Hacquard S."/>
        </authorList>
    </citation>
    <scope>NUCLEOTIDE SEQUENCE [LARGE SCALE GENOMIC DNA]</scope>
    <source>
        <strain evidence="5 6">MPI-SDFR-AT-0080</strain>
    </source>
</reference>
<dbReference type="SUPFAM" id="SSF54106">
    <property type="entry name" value="LysM domain"/>
    <property type="match status" value="1"/>
</dbReference>
<keyword evidence="3" id="KW-0732">Signal</keyword>
<keyword evidence="6" id="KW-1185">Reference proteome</keyword>
<evidence type="ECO:0000256" key="3">
    <source>
        <dbReference type="SAM" id="SignalP"/>
    </source>
</evidence>
<organism evidence="5 6">
    <name type="scientific">Macrophomina phaseolina</name>
    <dbReference type="NCBI Taxonomy" id="35725"/>
    <lineage>
        <taxon>Eukaryota</taxon>
        <taxon>Fungi</taxon>
        <taxon>Dikarya</taxon>
        <taxon>Ascomycota</taxon>
        <taxon>Pezizomycotina</taxon>
        <taxon>Dothideomycetes</taxon>
        <taxon>Dothideomycetes incertae sedis</taxon>
        <taxon>Botryosphaeriales</taxon>
        <taxon>Botryosphaeriaceae</taxon>
        <taxon>Macrophomina</taxon>
    </lineage>
</organism>
<dbReference type="Pfam" id="PF01476">
    <property type="entry name" value="LysM"/>
    <property type="match status" value="1"/>
</dbReference>
<sequence length="188" mass="20284">MTKFTTVLLAAASAVPALAFPSPFPSYTLSPRQDSNNCTQYCSIAAGCACTIIPSDCTAKYTVQPDDTCVSIAESFGNFTVTQLYKWNPSMGRSCFGLQAYVPVCINTPWYTFTPPVQPAAGTHYTPDQTPVPLMPNTISTCSDYELVGAGTRVDQLTAENGITQEQFEAWNGNATGAWADYWVCVKA</sequence>
<keyword evidence="2" id="KW-0843">Virulence</keyword>
<accession>A0ABQ8G174</accession>
<proteinExistence type="predicted"/>
<dbReference type="EMBL" id="JAGTJR010000028">
    <property type="protein sequence ID" value="KAH7042001.1"/>
    <property type="molecule type" value="Genomic_DNA"/>
</dbReference>
<dbReference type="InterPro" id="IPR052210">
    <property type="entry name" value="LysM1-like"/>
</dbReference>